<comment type="caution">
    <text evidence="1">The sequence shown here is derived from an EMBL/GenBank/DDBJ whole genome shotgun (WGS) entry which is preliminary data.</text>
</comment>
<proteinExistence type="predicted"/>
<reference evidence="1" key="2">
    <citation type="submission" date="2020-09" db="EMBL/GenBank/DDBJ databases">
        <authorList>
            <person name="Sun Q."/>
            <person name="Ohkuma M."/>
        </authorList>
    </citation>
    <scope>NUCLEOTIDE SEQUENCE</scope>
    <source>
        <strain evidence="1">JCM 4834</strain>
    </source>
</reference>
<reference evidence="1" key="1">
    <citation type="journal article" date="2014" name="Int. J. Syst. Evol. Microbiol.">
        <title>Complete genome sequence of Corynebacterium casei LMG S-19264T (=DSM 44701T), isolated from a smear-ripened cheese.</title>
        <authorList>
            <consortium name="US DOE Joint Genome Institute (JGI-PGF)"/>
            <person name="Walter F."/>
            <person name="Albersmeier A."/>
            <person name="Kalinowski J."/>
            <person name="Ruckert C."/>
        </authorList>
    </citation>
    <scope>NUCLEOTIDE SEQUENCE</scope>
    <source>
        <strain evidence="1">JCM 4834</strain>
    </source>
</reference>
<evidence type="ECO:0000313" key="1">
    <source>
        <dbReference type="EMBL" id="GGZ70356.1"/>
    </source>
</evidence>
<name>A0A918V4K0_9ACTN</name>
<sequence length="88" mass="9431">MPVGRRVEVEGRIEEQVGECGGDTGADGHGDVLCPGVPTEKCVRCARFQRNPNPYACGAHANVEAWTMTRSAARAPARTRAPDPAREI</sequence>
<accession>A0A918V4K0</accession>
<evidence type="ECO:0000313" key="2">
    <source>
        <dbReference type="Proteomes" id="UP000634660"/>
    </source>
</evidence>
<organism evidence="1 2">
    <name type="scientific">Streptomyces subrutilus</name>
    <dbReference type="NCBI Taxonomy" id="36818"/>
    <lineage>
        <taxon>Bacteria</taxon>
        <taxon>Bacillati</taxon>
        <taxon>Actinomycetota</taxon>
        <taxon>Actinomycetes</taxon>
        <taxon>Kitasatosporales</taxon>
        <taxon>Streptomycetaceae</taxon>
        <taxon>Streptomyces</taxon>
    </lineage>
</organism>
<dbReference type="EMBL" id="BMVX01000011">
    <property type="protein sequence ID" value="GGZ70356.1"/>
    <property type="molecule type" value="Genomic_DNA"/>
</dbReference>
<protein>
    <submittedName>
        <fullName evidence="1">Uncharacterized protein</fullName>
    </submittedName>
</protein>
<dbReference type="AlphaFoldDB" id="A0A918V4K0"/>
<gene>
    <name evidence="1" type="ORF">GCM10010371_32800</name>
</gene>
<dbReference type="Proteomes" id="UP000634660">
    <property type="component" value="Unassembled WGS sequence"/>
</dbReference>